<dbReference type="EMBL" id="ML211581">
    <property type="protein sequence ID" value="TFK81614.1"/>
    <property type="molecule type" value="Genomic_DNA"/>
</dbReference>
<dbReference type="AlphaFoldDB" id="A0A5C3NW80"/>
<feature type="non-terminal residue" evidence="2">
    <location>
        <position position="1"/>
    </location>
</feature>
<dbReference type="InParanoid" id="A0A5C3NW80"/>
<dbReference type="InterPro" id="IPR038717">
    <property type="entry name" value="Tc1-like_DDE_dom"/>
</dbReference>
<evidence type="ECO:0000313" key="3">
    <source>
        <dbReference type="Proteomes" id="UP000308197"/>
    </source>
</evidence>
<keyword evidence="3" id="KW-1185">Reference proteome</keyword>
<gene>
    <name evidence="2" type="ORF">K466DRAFT_455376</name>
</gene>
<dbReference type="Pfam" id="PF13358">
    <property type="entry name" value="DDE_3"/>
    <property type="match status" value="1"/>
</dbReference>
<evidence type="ECO:0000313" key="2">
    <source>
        <dbReference type="EMBL" id="TFK81614.1"/>
    </source>
</evidence>
<accession>A0A5C3NW80</accession>
<feature type="domain" description="Tc1-like transposase DDE" evidence="1">
    <location>
        <begin position="2"/>
        <end position="28"/>
    </location>
</feature>
<dbReference type="GO" id="GO:0003676">
    <property type="term" value="F:nucleic acid binding"/>
    <property type="evidence" value="ECO:0007669"/>
    <property type="project" value="InterPro"/>
</dbReference>
<reference evidence="2 3" key="1">
    <citation type="journal article" date="2019" name="Nat. Ecol. Evol.">
        <title>Megaphylogeny resolves global patterns of mushroom evolution.</title>
        <authorList>
            <person name="Varga T."/>
            <person name="Krizsan K."/>
            <person name="Foldi C."/>
            <person name="Dima B."/>
            <person name="Sanchez-Garcia M."/>
            <person name="Sanchez-Ramirez S."/>
            <person name="Szollosi G.J."/>
            <person name="Szarkandi J.G."/>
            <person name="Papp V."/>
            <person name="Albert L."/>
            <person name="Andreopoulos W."/>
            <person name="Angelini C."/>
            <person name="Antonin V."/>
            <person name="Barry K.W."/>
            <person name="Bougher N.L."/>
            <person name="Buchanan P."/>
            <person name="Buyck B."/>
            <person name="Bense V."/>
            <person name="Catcheside P."/>
            <person name="Chovatia M."/>
            <person name="Cooper J."/>
            <person name="Damon W."/>
            <person name="Desjardin D."/>
            <person name="Finy P."/>
            <person name="Geml J."/>
            <person name="Haridas S."/>
            <person name="Hughes K."/>
            <person name="Justo A."/>
            <person name="Karasinski D."/>
            <person name="Kautmanova I."/>
            <person name="Kiss B."/>
            <person name="Kocsube S."/>
            <person name="Kotiranta H."/>
            <person name="LaButti K.M."/>
            <person name="Lechner B.E."/>
            <person name="Liimatainen K."/>
            <person name="Lipzen A."/>
            <person name="Lukacs Z."/>
            <person name="Mihaltcheva S."/>
            <person name="Morgado L.N."/>
            <person name="Niskanen T."/>
            <person name="Noordeloos M.E."/>
            <person name="Ohm R.A."/>
            <person name="Ortiz-Santana B."/>
            <person name="Ovrebo C."/>
            <person name="Racz N."/>
            <person name="Riley R."/>
            <person name="Savchenko A."/>
            <person name="Shiryaev A."/>
            <person name="Soop K."/>
            <person name="Spirin V."/>
            <person name="Szebenyi C."/>
            <person name="Tomsovsky M."/>
            <person name="Tulloss R.E."/>
            <person name="Uehling J."/>
            <person name="Grigoriev I.V."/>
            <person name="Vagvolgyi C."/>
            <person name="Papp T."/>
            <person name="Martin F.M."/>
            <person name="Miettinen O."/>
            <person name="Hibbett D.S."/>
            <person name="Nagy L.G."/>
        </authorList>
    </citation>
    <scope>NUCLEOTIDE SEQUENCE [LARGE SCALE GENOMIC DNA]</scope>
    <source>
        <strain evidence="2 3">HHB13444</strain>
    </source>
</reference>
<dbReference type="Gene3D" id="3.30.420.10">
    <property type="entry name" value="Ribonuclease H-like superfamily/Ribonuclease H"/>
    <property type="match status" value="1"/>
</dbReference>
<protein>
    <recommendedName>
        <fullName evidence="1">Tc1-like transposase DDE domain-containing protein</fullName>
    </recommendedName>
</protein>
<dbReference type="Proteomes" id="UP000308197">
    <property type="component" value="Unassembled WGS sequence"/>
</dbReference>
<name>A0A5C3NW80_9APHY</name>
<sequence length="65" mass="7602">RLEYLPPYSPDFNPIEQAFSVMKARLRSDGKQAWSNAEAYHELYELCTVIKPEMTWGFFAHSGYL</sequence>
<feature type="non-terminal residue" evidence="2">
    <location>
        <position position="65"/>
    </location>
</feature>
<dbReference type="InterPro" id="IPR036397">
    <property type="entry name" value="RNaseH_sf"/>
</dbReference>
<evidence type="ECO:0000259" key="1">
    <source>
        <dbReference type="Pfam" id="PF13358"/>
    </source>
</evidence>
<proteinExistence type="predicted"/>
<organism evidence="2 3">
    <name type="scientific">Polyporus arcularius HHB13444</name>
    <dbReference type="NCBI Taxonomy" id="1314778"/>
    <lineage>
        <taxon>Eukaryota</taxon>
        <taxon>Fungi</taxon>
        <taxon>Dikarya</taxon>
        <taxon>Basidiomycota</taxon>
        <taxon>Agaricomycotina</taxon>
        <taxon>Agaricomycetes</taxon>
        <taxon>Polyporales</taxon>
        <taxon>Polyporaceae</taxon>
        <taxon>Polyporus</taxon>
    </lineage>
</organism>